<dbReference type="RefSeq" id="WP_075084679.1">
    <property type="nucleotide sequence ID" value="NZ_CP042912.1"/>
</dbReference>
<name>A0A5B9P2H4_9BACT</name>
<dbReference type="SMART" id="SM00448">
    <property type="entry name" value="REC"/>
    <property type="match status" value="1"/>
</dbReference>
<dbReference type="OrthoDB" id="195863at2"/>
<gene>
    <name evidence="3" type="primary">rcp1_1</name>
    <name evidence="3" type="ORF">MFFC18_05680</name>
</gene>
<dbReference type="SUPFAM" id="SSF52172">
    <property type="entry name" value="CheY-like"/>
    <property type="match status" value="1"/>
</dbReference>
<dbReference type="Proteomes" id="UP000322214">
    <property type="component" value="Chromosome"/>
</dbReference>
<dbReference type="GO" id="GO:0000160">
    <property type="term" value="P:phosphorelay signal transduction system"/>
    <property type="evidence" value="ECO:0007669"/>
    <property type="project" value="InterPro"/>
</dbReference>
<dbReference type="InterPro" id="IPR011006">
    <property type="entry name" value="CheY-like_superfamily"/>
</dbReference>
<evidence type="ECO:0000313" key="4">
    <source>
        <dbReference type="Proteomes" id="UP000322214"/>
    </source>
</evidence>
<dbReference type="AlphaFoldDB" id="A0A5B9P2H4"/>
<keyword evidence="1" id="KW-0597">Phosphoprotein</keyword>
<evidence type="ECO:0000256" key="1">
    <source>
        <dbReference type="PROSITE-ProRule" id="PRU00169"/>
    </source>
</evidence>
<dbReference type="EMBL" id="CP042912">
    <property type="protein sequence ID" value="QEG20717.1"/>
    <property type="molecule type" value="Genomic_DNA"/>
</dbReference>
<dbReference type="PANTHER" id="PTHR44520">
    <property type="entry name" value="RESPONSE REGULATOR RCP1-RELATED"/>
    <property type="match status" value="1"/>
</dbReference>
<dbReference type="PANTHER" id="PTHR44520:SF1">
    <property type="entry name" value="TWO-COMPONENT SYSTEM REGULATORY PROTEIN"/>
    <property type="match status" value="1"/>
</dbReference>
<evidence type="ECO:0000313" key="3">
    <source>
        <dbReference type="EMBL" id="QEG20717.1"/>
    </source>
</evidence>
<reference evidence="3 4" key="1">
    <citation type="submission" date="2019-08" db="EMBL/GenBank/DDBJ databases">
        <title>Deep-cultivation of Planctomycetes and their phenomic and genomic characterization uncovers novel biology.</title>
        <authorList>
            <person name="Wiegand S."/>
            <person name="Jogler M."/>
            <person name="Boedeker C."/>
            <person name="Pinto D."/>
            <person name="Vollmers J."/>
            <person name="Rivas-Marin E."/>
            <person name="Kohn T."/>
            <person name="Peeters S.H."/>
            <person name="Heuer A."/>
            <person name="Rast P."/>
            <person name="Oberbeckmann S."/>
            <person name="Bunk B."/>
            <person name="Jeske O."/>
            <person name="Meyerdierks A."/>
            <person name="Storesund J.E."/>
            <person name="Kallscheuer N."/>
            <person name="Luecker S."/>
            <person name="Lage O.M."/>
            <person name="Pohl T."/>
            <person name="Merkel B.J."/>
            <person name="Hornburger P."/>
            <person name="Mueller R.-W."/>
            <person name="Bruemmer F."/>
            <person name="Labrenz M."/>
            <person name="Spormann A.M."/>
            <person name="Op den Camp H."/>
            <person name="Overmann J."/>
            <person name="Amann R."/>
            <person name="Jetten M.S.M."/>
            <person name="Mascher T."/>
            <person name="Medema M.H."/>
            <person name="Devos D.P."/>
            <person name="Kaster A.-K."/>
            <person name="Ovreas L."/>
            <person name="Rohde M."/>
            <person name="Galperin M.Y."/>
            <person name="Jogler C."/>
        </authorList>
    </citation>
    <scope>NUCLEOTIDE SEQUENCE [LARGE SCALE GENOMIC DNA]</scope>
    <source>
        <strain evidence="3 4">FC18</strain>
    </source>
</reference>
<dbReference type="InterPro" id="IPR052893">
    <property type="entry name" value="TCS_response_regulator"/>
</dbReference>
<dbReference type="Pfam" id="PF00072">
    <property type="entry name" value="Response_reg"/>
    <property type="match status" value="1"/>
</dbReference>
<sequence>MTKIGVAKLLVLEDNDEDFQALEIACEDSDRAIRVTRFNRAEPLIEQVGDATIDYPSLALFDLRMPGVGGMEALEAFKSDARLCTVPCVVLSTSTNPIEVAECYRLGANAFHEKLVETPTMIARLKTILNYWLEEADLAEPARSETHAE</sequence>
<dbReference type="STRING" id="980251.GCA_001642875_02247"/>
<dbReference type="InterPro" id="IPR001789">
    <property type="entry name" value="Sig_transdc_resp-reg_receiver"/>
</dbReference>
<dbReference type="PROSITE" id="PS50110">
    <property type="entry name" value="RESPONSE_REGULATORY"/>
    <property type="match status" value="1"/>
</dbReference>
<organism evidence="3 4">
    <name type="scientific">Mariniblastus fucicola</name>
    <dbReference type="NCBI Taxonomy" id="980251"/>
    <lineage>
        <taxon>Bacteria</taxon>
        <taxon>Pseudomonadati</taxon>
        <taxon>Planctomycetota</taxon>
        <taxon>Planctomycetia</taxon>
        <taxon>Pirellulales</taxon>
        <taxon>Pirellulaceae</taxon>
        <taxon>Mariniblastus</taxon>
    </lineage>
</organism>
<protein>
    <submittedName>
        <fullName evidence="3">Response regulator rcp1</fullName>
    </submittedName>
</protein>
<dbReference type="KEGG" id="mff:MFFC18_05680"/>
<proteinExistence type="predicted"/>
<feature type="domain" description="Response regulatory" evidence="2">
    <location>
        <begin position="8"/>
        <end position="129"/>
    </location>
</feature>
<feature type="modified residue" description="4-aspartylphosphate" evidence="1">
    <location>
        <position position="62"/>
    </location>
</feature>
<keyword evidence="4" id="KW-1185">Reference proteome</keyword>
<dbReference type="Gene3D" id="3.40.50.2300">
    <property type="match status" value="1"/>
</dbReference>
<accession>A0A5B9P2H4</accession>
<evidence type="ECO:0000259" key="2">
    <source>
        <dbReference type="PROSITE" id="PS50110"/>
    </source>
</evidence>